<evidence type="ECO:0000256" key="7">
    <source>
        <dbReference type="ARBA" id="ARBA00022989"/>
    </source>
</evidence>
<dbReference type="InterPro" id="IPR018108">
    <property type="entry name" value="MCP_transmembrane"/>
</dbReference>
<dbReference type="STRING" id="1664694.A0A0N1GYG2"/>
<protein>
    <submittedName>
        <fullName evidence="12">Mitochondrial GTP/GDP carrier protein 1</fullName>
    </submittedName>
</protein>
<keyword evidence="5" id="KW-0677">Repeat</keyword>
<dbReference type="PANTHER" id="PTHR46974">
    <property type="entry name" value="MITOCHONDRIAL GTP/GDP CARRIER PROTEIN 1"/>
    <property type="match status" value="1"/>
</dbReference>
<keyword evidence="7" id="KW-1133">Transmembrane helix</keyword>
<keyword evidence="8" id="KW-0496">Mitochondrion</keyword>
<comment type="subcellular location">
    <subcellularLocation>
        <location evidence="1">Mitochondrion inner membrane</location>
        <topology evidence="1">Multi-pass membrane protein</topology>
    </subcellularLocation>
</comment>
<evidence type="ECO:0000313" key="12">
    <source>
        <dbReference type="EMBL" id="KPI35697.1"/>
    </source>
</evidence>
<evidence type="ECO:0000256" key="6">
    <source>
        <dbReference type="ARBA" id="ARBA00022792"/>
    </source>
</evidence>
<keyword evidence="6" id="KW-0999">Mitochondrion inner membrane</keyword>
<evidence type="ECO:0000256" key="2">
    <source>
        <dbReference type="ARBA" id="ARBA00006375"/>
    </source>
</evidence>
<name>A0A0N1GYG2_9EURO</name>
<accession>A0A0N1GYG2</accession>
<evidence type="ECO:0000313" key="13">
    <source>
        <dbReference type="Proteomes" id="UP000038010"/>
    </source>
</evidence>
<dbReference type="VEuPathDB" id="FungiDB:AB675_1280"/>
<evidence type="ECO:0000256" key="3">
    <source>
        <dbReference type="ARBA" id="ARBA00022448"/>
    </source>
</evidence>
<evidence type="ECO:0000256" key="1">
    <source>
        <dbReference type="ARBA" id="ARBA00004448"/>
    </source>
</evidence>
<dbReference type="SUPFAM" id="SSF103506">
    <property type="entry name" value="Mitochondrial carrier"/>
    <property type="match status" value="1"/>
</dbReference>
<dbReference type="OrthoDB" id="409947at2759"/>
<proteinExistence type="inferred from homology"/>
<comment type="caution">
    <text evidence="12">The sequence shown here is derived from an EMBL/GenBank/DDBJ whole genome shotgun (WGS) entry which is preliminary data.</text>
</comment>
<dbReference type="Proteomes" id="UP000038010">
    <property type="component" value="Unassembled WGS sequence"/>
</dbReference>
<evidence type="ECO:0000256" key="11">
    <source>
        <dbReference type="RuleBase" id="RU000488"/>
    </source>
</evidence>
<reference evidence="12 13" key="1">
    <citation type="submission" date="2015-06" db="EMBL/GenBank/DDBJ databases">
        <title>Draft genome of the ant-associated black yeast Phialophora attae CBS 131958.</title>
        <authorList>
            <person name="Moreno L.F."/>
            <person name="Stielow B.J."/>
            <person name="de Hoog S."/>
            <person name="Vicente V.A."/>
            <person name="Weiss V.A."/>
            <person name="de Vries M."/>
            <person name="Cruz L.M."/>
            <person name="Souza E.M."/>
        </authorList>
    </citation>
    <scope>NUCLEOTIDE SEQUENCE [LARGE SCALE GENOMIC DNA]</scope>
    <source>
        <strain evidence="12 13">CBS 131958</strain>
    </source>
</reference>
<keyword evidence="13" id="KW-1185">Reference proteome</keyword>
<dbReference type="InterPro" id="IPR023395">
    <property type="entry name" value="MCP_dom_sf"/>
</dbReference>
<dbReference type="EMBL" id="LFJN01000037">
    <property type="protein sequence ID" value="KPI35697.1"/>
    <property type="molecule type" value="Genomic_DNA"/>
</dbReference>
<organism evidence="12 13">
    <name type="scientific">Cyphellophora attinorum</name>
    <dbReference type="NCBI Taxonomy" id="1664694"/>
    <lineage>
        <taxon>Eukaryota</taxon>
        <taxon>Fungi</taxon>
        <taxon>Dikarya</taxon>
        <taxon>Ascomycota</taxon>
        <taxon>Pezizomycotina</taxon>
        <taxon>Eurotiomycetes</taxon>
        <taxon>Chaetothyriomycetidae</taxon>
        <taxon>Chaetothyriales</taxon>
        <taxon>Cyphellophoraceae</taxon>
        <taxon>Cyphellophora</taxon>
    </lineage>
</organism>
<dbReference type="GO" id="GO:0005743">
    <property type="term" value="C:mitochondrial inner membrane"/>
    <property type="evidence" value="ECO:0007669"/>
    <property type="project" value="UniProtKB-SubCell"/>
</dbReference>
<evidence type="ECO:0000256" key="5">
    <source>
        <dbReference type="ARBA" id="ARBA00022737"/>
    </source>
</evidence>
<dbReference type="PANTHER" id="PTHR46974:SF1">
    <property type="entry name" value="MITOCHONDRIAL GTP_GDP CARRIER PROTEIN 1"/>
    <property type="match status" value="1"/>
</dbReference>
<evidence type="ECO:0000256" key="10">
    <source>
        <dbReference type="PROSITE-ProRule" id="PRU00282"/>
    </source>
</evidence>
<dbReference type="InterPro" id="IPR053042">
    <property type="entry name" value="Mito_GTP/GDP_Carrier"/>
</dbReference>
<dbReference type="GeneID" id="28733038"/>
<dbReference type="Gene3D" id="1.50.40.10">
    <property type="entry name" value="Mitochondrial carrier domain"/>
    <property type="match status" value="1"/>
</dbReference>
<dbReference type="RefSeq" id="XP_017995660.1">
    <property type="nucleotide sequence ID" value="XM_018141158.1"/>
</dbReference>
<gene>
    <name evidence="12" type="ORF">AB675_1280</name>
</gene>
<keyword evidence="4 10" id="KW-0812">Transmembrane</keyword>
<dbReference type="PROSITE" id="PS50920">
    <property type="entry name" value="SOLCAR"/>
    <property type="match status" value="1"/>
</dbReference>
<evidence type="ECO:0000256" key="9">
    <source>
        <dbReference type="ARBA" id="ARBA00023136"/>
    </source>
</evidence>
<feature type="repeat" description="Solcar" evidence="10">
    <location>
        <begin position="210"/>
        <end position="295"/>
    </location>
</feature>
<keyword evidence="9 10" id="KW-0472">Membrane</keyword>
<dbReference type="Pfam" id="PF00153">
    <property type="entry name" value="Mito_carr"/>
    <property type="match status" value="2"/>
</dbReference>
<evidence type="ECO:0000256" key="8">
    <source>
        <dbReference type="ARBA" id="ARBA00023128"/>
    </source>
</evidence>
<comment type="similarity">
    <text evidence="2 11">Belongs to the mitochondrial carrier (TC 2.A.29) family.</text>
</comment>
<dbReference type="AlphaFoldDB" id="A0A0N1GYG2"/>
<sequence>MAPVTGSRQSESGVARLLGSGSAGIAELMVFHPVDTTTKRLMSHQSRITSLSALNKVVFREYASAGTGKKFTSLFPGLGYAAAYKVMQRIYKFSGQAYVRDFLTAHFTPQFTATFGAGTGKAMLSATAGSLIGIGEIILLPLDVLKIKRQTNPEAFRNRGFLKIVGDEGMGLYRGAGWTAARNAPGSFALFGGSAWAKEKVFKLEDYNKATWGQNFVASICGAAASLIVSSPLDVIKTRVQNKNFENPESGMRILANMVKNEGIGSFFKGLTPKMLMTGPKLVFSFWLAQTLIPAFGKVV</sequence>
<dbReference type="GO" id="GO:0001409">
    <property type="term" value="F:guanine nucleotide transmembrane transporter activity"/>
    <property type="evidence" value="ECO:0007669"/>
    <property type="project" value="TreeGrafter"/>
</dbReference>
<dbReference type="FunFam" id="1.50.40.10:FF:000010">
    <property type="entry name" value="Probable YHM1 (Mitochondrial carrier)"/>
    <property type="match status" value="1"/>
</dbReference>
<evidence type="ECO:0000256" key="4">
    <source>
        <dbReference type="ARBA" id="ARBA00022692"/>
    </source>
</evidence>
<keyword evidence="3 11" id="KW-0813">Transport</keyword>